<name>A0A1V8SCD3_9PEZI</name>
<feature type="region of interest" description="Disordered" evidence="1">
    <location>
        <begin position="1"/>
        <end position="67"/>
    </location>
</feature>
<dbReference type="AlphaFoldDB" id="A0A1V8SCD3"/>
<dbReference type="EMBL" id="NAJO01000064">
    <property type="protein sequence ID" value="OQN96570.1"/>
    <property type="molecule type" value="Genomic_DNA"/>
</dbReference>
<evidence type="ECO:0000256" key="1">
    <source>
        <dbReference type="SAM" id="MobiDB-lite"/>
    </source>
</evidence>
<dbReference type="GO" id="GO:0005634">
    <property type="term" value="C:nucleus"/>
    <property type="evidence" value="ECO:0007669"/>
    <property type="project" value="TreeGrafter"/>
</dbReference>
<sequence length="285" mass="31711">MMSDSDDALTGVPLIESVSDAESSTPGTPAGLKRKRENDDAPVESKRAAKRRKNPKKPKDVQDDSLDVEKGVNLALAHMDSRLMADHMAQRTKRFRPDVSLVEAEDLMIPERAILDTTAFTTTRTTDQLPPYLEKFAGWRRSKKGQKLVNAPEPNGAPHTIVVAGAGLRAADLTRQLRKYQTKESMVAKLFAKHIKLSEAVAATRGSRMGIGIGTPQRIIDLLDEGALKSDYVERILIDASHIDQKKRGLLDMKETQVPLVDLLTRPEFRERYGVNDAKVELLFF</sequence>
<dbReference type="STRING" id="1507870.A0A1V8SCD3"/>
<dbReference type="PANTHER" id="PTHR24030">
    <property type="entry name" value="PROTEIN CMSS1"/>
    <property type="match status" value="1"/>
</dbReference>
<protein>
    <recommendedName>
        <fullName evidence="4">Protein CMS1</fullName>
    </recommendedName>
</protein>
<reference evidence="3" key="1">
    <citation type="submission" date="2017-03" db="EMBL/GenBank/DDBJ databases">
        <title>Genomes of endolithic fungi from Antarctica.</title>
        <authorList>
            <person name="Coleine C."/>
            <person name="Masonjones S."/>
            <person name="Stajich J.E."/>
        </authorList>
    </citation>
    <scope>NUCLEOTIDE SEQUENCE [LARGE SCALE GENOMIC DNA]</scope>
    <source>
        <strain evidence="3">CCFEE 5527</strain>
    </source>
</reference>
<dbReference type="FunCoup" id="A0A1V8SCD3">
    <property type="interactions" value="496"/>
</dbReference>
<dbReference type="InterPro" id="IPR032704">
    <property type="entry name" value="Cms1"/>
</dbReference>
<dbReference type="Proteomes" id="UP000192596">
    <property type="component" value="Unassembled WGS sequence"/>
</dbReference>
<evidence type="ECO:0000313" key="3">
    <source>
        <dbReference type="Proteomes" id="UP000192596"/>
    </source>
</evidence>
<organism evidence="2 3">
    <name type="scientific">Cryoendolithus antarcticus</name>
    <dbReference type="NCBI Taxonomy" id="1507870"/>
    <lineage>
        <taxon>Eukaryota</taxon>
        <taxon>Fungi</taxon>
        <taxon>Dikarya</taxon>
        <taxon>Ascomycota</taxon>
        <taxon>Pezizomycotina</taxon>
        <taxon>Dothideomycetes</taxon>
        <taxon>Dothideomycetidae</taxon>
        <taxon>Cladosporiales</taxon>
        <taxon>Cladosporiaceae</taxon>
        <taxon>Cryoendolithus</taxon>
    </lineage>
</organism>
<keyword evidence="3" id="KW-1185">Reference proteome</keyword>
<feature type="compositionally biased region" description="Basic and acidic residues" evidence="1">
    <location>
        <begin position="36"/>
        <end position="47"/>
    </location>
</feature>
<dbReference type="GO" id="GO:0030686">
    <property type="term" value="C:90S preribosome"/>
    <property type="evidence" value="ECO:0007669"/>
    <property type="project" value="TreeGrafter"/>
</dbReference>
<feature type="compositionally biased region" description="Basic and acidic residues" evidence="1">
    <location>
        <begin position="57"/>
        <end position="67"/>
    </location>
</feature>
<dbReference type="OrthoDB" id="1929311at2759"/>
<proteinExistence type="predicted"/>
<gene>
    <name evidence="2" type="ORF">B0A48_17000</name>
</gene>
<comment type="caution">
    <text evidence="2">The sequence shown here is derived from an EMBL/GenBank/DDBJ whole genome shotgun (WGS) entry which is preliminary data.</text>
</comment>
<dbReference type="PANTHER" id="PTHR24030:SF0">
    <property type="entry name" value="PROTEIN CMSS1"/>
    <property type="match status" value="1"/>
</dbReference>
<dbReference type="InParanoid" id="A0A1V8SCD3"/>
<evidence type="ECO:0000313" key="2">
    <source>
        <dbReference type="EMBL" id="OQN96570.1"/>
    </source>
</evidence>
<accession>A0A1V8SCD3</accession>
<dbReference type="Pfam" id="PF14617">
    <property type="entry name" value="CMS1"/>
    <property type="match status" value="1"/>
</dbReference>
<evidence type="ECO:0008006" key="4">
    <source>
        <dbReference type="Google" id="ProtNLM"/>
    </source>
</evidence>